<dbReference type="InterPro" id="IPR042099">
    <property type="entry name" value="ANL_N_sf"/>
</dbReference>
<comment type="caution">
    <text evidence="7">The sequence shown here is derived from an EMBL/GenBank/DDBJ whole genome shotgun (WGS) entry which is preliminary data.</text>
</comment>
<dbReference type="EMBL" id="LUGM01000002">
    <property type="protein sequence ID" value="KYH15258.1"/>
    <property type="molecule type" value="Genomic_DNA"/>
</dbReference>
<dbReference type="Proteomes" id="UP000075418">
    <property type="component" value="Unassembled WGS sequence"/>
</dbReference>
<evidence type="ECO:0000259" key="5">
    <source>
        <dbReference type="Pfam" id="PF00501"/>
    </source>
</evidence>
<dbReference type="SUPFAM" id="SSF56801">
    <property type="entry name" value="Acetyl-CoA synthetase-like"/>
    <property type="match status" value="1"/>
</dbReference>
<evidence type="ECO:0000256" key="4">
    <source>
        <dbReference type="ARBA" id="ARBA00032875"/>
    </source>
</evidence>
<organism evidence="7 8">
    <name type="scientific">Staphylococcus kloosii</name>
    <dbReference type="NCBI Taxonomy" id="29384"/>
    <lineage>
        <taxon>Bacteria</taxon>
        <taxon>Bacillati</taxon>
        <taxon>Bacillota</taxon>
        <taxon>Bacilli</taxon>
        <taxon>Bacillales</taxon>
        <taxon>Staphylococcaceae</taxon>
        <taxon>Staphylococcus</taxon>
    </lineage>
</organism>
<dbReference type="Pfam" id="PF13193">
    <property type="entry name" value="AMP-binding_C"/>
    <property type="match status" value="1"/>
</dbReference>
<sequence>MTLLTNIENHAHKNADRIAIKIDKQQITYKALKDEIATKHYKLQQIEQQATVALNIQNPLTLIIYYLAVLQSNAIPCVIDYRWPQETKNKIYKQYGINYEINNAETITQLHHYIMDQNLEDILHIGFTSGTTGLPKAYFRNEQSWLESYDQHDLMMKEVPPCIISPGPIAHSLALFTCIYALYIGNTFVGQQQFDATTLLKDMCVMKNDIAFFGVPTMIQQLALQNIKVPQLSHLFSTGDKFDHNLRAWIAQQFENAIIIEFFGSSEASYISYNYNNEAPNHSVGKLFPNVATAITNKDERGIGLLSIKSNMTFSGYVPQKINSNEWIAIGDYASIDKNNYLYLHGREHDRLIIGGENVYPIEIERAMALNEAVDEVLVIGQKHHKFGELAILLYTGDRQIDYKEMRAFLATKLYRYQIPSQIVKVPKMVYTSSGKIARKEMQRQYEEGTFNI</sequence>
<dbReference type="PANTHER" id="PTHR43201">
    <property type="entry name" value="ACYL-COA SYNTHETASE"/>
    <property type="match status" value="1"/>
</dbReference>
<dbReference type="InterPro" id="IPR020845">
    <property type="entry name" value="AMP-binding_CS"/>
</dbReference>
<dbReference type="AlphaFoldDB" id="A0A151A7A3"/>
<evidence type="ECO:0000256" key="3">
    <source>
        <dbReference type="ARBA" id="ARBA00022598"/>
    </source>
</evidence>
<comment type="similarity">
    <text evidence="1">Belongs to the ATP-dependent AMP-binding enzyme family.</text>
</comment>
<proteinExistence type="inferred from homology"/>
<evidence type="ECO:0000256" key="2">
    <source>
        <dbReference type="ARBA" id="ARBA00017625"/>
    </source>
</evidence>
<evidence type="ECO:0000256" key="1">
    <source>
        <dbReference type="ARBA" id="ARBA00006432"/>
    </source>
</evidence>
<reference evidence="7 8" key="1">
    <citation type="submission" date="2016-02" db="EMBL/GenBank/DDBJ databases">
        <title>Draft genome sequence of hydrocarbon degrading Staphylococcus saprophyticus Strain CNV2, isolated from crude-oil contaminated soil from Noonmati Oil Refinery, Guwahati, Assam, India.</title>
        <authorList>
            <person name="Mukherjee A."/>
            <person name="Chettri B."/>
            <person name="Langpoklakpam J."/>
            <person name="Singh A.K."/>
            <person name="Chattopadhyay D.J."/>
        </authorList>
    </citation>
    <scope>NUCLEOTIDE SEQUENCE [LARGE SCALE GENOMIC DNA]</scope>
    <source>
        <strain evidence="7 8">CNV2</strain>
    </source>
</reference>
<gene>
    <name evidence="7" type="ORF">A0131_10835</name>
</gene>
<dbReference type="GO" id="GO:0031956">
    <property type="term" value="F:medium-chain fatty acid-CoA ligase activity"/>
    <property type="evidence" value="ECO:0007669"/>
    <property type="project" value="TreeGrafter"/>
</dbReference>
<accession>A0A151A7A3</accession>
<dbReference type="InterPro" id="IPR045851">
    <property type="entry name" value="AMP-bd_C_sf"/>
</dbReference>
<evidence type="ECO:0000313" key="7">
    <source>
        <dbReference type="EMBL" id="KYH15258.1"/>
    </source>
</evidence>
<dbReference type="PANTHER" id="PTHR43201:SF5">
    <property type="entry name" value="MEDIUM-CHAIN ACYL-COA LIGASE ACSF2, MITOCHONDRIAL"/>
    <property type="match status" value="1"/>
</dbReference>
<feature type="domain" description="AMP-dependent synthetase/ligase" evidence="5">
    <location>
        <begin position="117"/>
        <end position="317"/>
    </location>
</feature>
<dbReference type="InterPro" id="IPR000873">
    <property type="entry name" value="AMP-dep_synth/lig_dom"/>
</dbReference>
<dbReference type="RefSeq" id="WP_061855400.1">
    <property type="nucleotide sequence ID" value="NZ_LUGM01000002.1"/>
</dbReference>
<dbReference type="Gene3D" id="3.30.300.30">
    <property type="match status" value="1"/>
</dbReference>
<dbReference type="Gene3D" id="3.40.50.12780">
    <property type="entry name" value="N-terminal domain of ligase-like"/>
    <property type="match status" value="1"/>
</dbReference>
<dbReference type="InterPro" id="IPR025110">
    <property type="entry name" value="AMP-bd_C"/>
</dbReference>
<dbReference type="PROSITE" id="PS00455">
    <property type="entry name" value="AMP_BINDING"/>
    <property type="match status" value="1"/>
</dbReference>
<feature type="domain" description="AMP-binding enzyme C-terminal" evidence="6">
    <location>
        <begin position="363"/>
        <end position="436"/>
    </location>
</feature>
<name>A0A151A7A3_9STAP</name>
<protein>
    <recommendedName>
        <fullName evidence="2">Putative long chain fatty acid-CoA ligase VraA</fullName>
    </recommendedName>
    <alternativeName>
        <fullName evidence="4">Acyl-CoA synthetase</fullName>
    </alternativeName>
</protein>
<dbReference type="Pfam" id="PF00501">
    <property type="entry name" value="AMP-binding"/>
    <property type="match status" value="1"/>
</dbReference>
<evidence type="ECO:0000313" key="8">
    <source>
        <dbReference type="Proteomes" id="UP000075418"/>
    </source>
</evidence>
<evidence type="ECO:0000259" key="6">
    <source>
        <dbReference type="Pfam" id="PF13193"/>
    </source>
</evidence>
<dbReference type="GO" id="GO:0006631">
    <property type="term" value="P:fatty acid metabolic process"/>
    <property type="evidence" value="ECO:0007669"/>
    <property type="project" value="TreeGrafter"/>
</dbReference>
<keyword evidence="3" id="KW-0436">Ligase</keyword>